<dbReference type="CDD" id="cd16393">
    <property type="entry name" value="SPO0J_N"/>
    <property type="match status" value="1"/>
</dbReference>
<gene>
    <name evidence="7" type="ORF">C0081_15285</name>
</gene>
<evidence type="ECO:0000313" key="8">
    <source>
        <dbReference type="Proteomes" id="UP000234881"/>
    </source>
</evidence>
<dbReference type="InterPro" id="IPR003115">
    <property type="entry name" value="ParB_N"/>
</dbReference>
<evidence type="ECO:0000256" key="3">
    <source>
        <dbReference type="ARBA" id="ARBA00023125"/>
    </source>
</evidence>
<dbReference type="GO" id="GO:0045881">
    <property type="term" value="P:positive regulation of sporulation resulting in formation of a cellular spore"/>
    <property type="evidence" value="ECO:0007669"/>
    <property type="project" value="TreeGrafter"/>
</dbReference>
<evidence type="ECO:0000256" key="5">
    <source>
        <dbReference type="SAM" id="MobiDB-lite"/>
    </source>
</evidence>
<comment type="caution">
    <text evidence="7">The sequence shown here is derived from an EMBL/GenBank/DDBJ whole genome shotgun (WGS) entry which is preliminary data.</text>
</comment>
<feature type="domain" description="ParB-like N-terminal" evidence="6">
    <location>
        <begin position="36"/>
        <end position="128"/>
    </location>
</feature>
<evidence type="ECO:0000256" key="1">
    <source>
        <dbReference type="ARBA" id="ARBA00006295"/>
    </source>
</evidence>
<dbReference type="GO" id="GO:0007059">
    <property type="term" value="P:chromosome segregation"/>
    <property type="evidence" value="ECO:0007669"/>
    <property type="project" value="UniProtKB-KW"/>
</dbReference>
<dbReference type="InterPro" id="IPR057240">
    <property type="entry name" value="ParB_dimer_C"/>
</dbReference>
<keyword evidence="3" id="KW-0238">DNA-binding</keyword>
<dbReference type="InterPro" id="IPR004437">
    <property type="entry name" value="ParB/RepB/Spo0J"/>
</dbReference>
<dbReference type="Pfam" id="PF23552">
    <property type="entry name" value="ParB_C"/>
    <property type="match status" value="1"/>
</dbReference>
<dbReference type="RefSeq" id="WP_101534694.1">
    <property type="nucleotide sequence ID" value="NZ_JBFHIU010000135.1"/>
</dbReference>
<organism evidence="7 8">
    <name type="scientific">Cohaesibacter celericrescens</name>
    <dbReference type="NCBI Taxonomy" id="2067669"/>
    <lineage>
        <taxon>Bacteria</taxon>
        <taxon>Pseudomonadati</taxon>
        <taxon>Pseudomonadota</taxon>
        <taxon>Alphaproteobacteria</taxon>
        <taxon>Hyphomicrobiales</taxon>
        <taxon>Cohaesibacteraceae</taxon>
    </lineage>
</organism>
<comment type="function">
    <text evidence="4">Involved in chromosome partition. Localize to both poles of the predivisional cell following completion of DNA replication. Binds to the DNA origin of replication.</text>
</comment>
<dbReference type="InterPro" id="IPR050336">
    <property type="entry name" value="Chromosome_partition/occlusion"/>
</dbReference>
<dbReference type="NCBIfam" id="TIGR00180">
    <property type="entry name" value="parB_part"/>
    <property type="match status" value="1"/>
</dbReference>
<proteinExistence type="inferred from homology"/>
<accession>A0A2N5XPA5</accession>
<keyword evidence="2" id="KW-0159">Chromosome partition</keyword>
<reference evidence="7 8" key="1">
    <citation type="submission" date="2018-01" db="EMBL/GenBank/DDBJ databases">
        <title>The draft genome sequence of Cohaesibacter sp. H1304.</title>
        <authorList>
            <person name="Wang N.-N."/>
            <person name="Du Z.-J."/>
        </authorList>
    </citation>
    <scope>NUCLEOTIDE SEQUENCE [LARGE SCALE GENOMIC DNA]</scope>
    <source>
        <strain evidence="7 8">H1304</strain>
    </source>
</reference>
<dbReference type="SMART" id="SM00470">
    <property type="entry name" value="ParB"/>
    <property type="match status" value="1"/>
</dbReference>
<dbReference type="EMBL" id="PKUQ01000031">
    <property type="protein sequence ID" value="PLW76260.1"/>
    <property type="molecule type" value="Genomic_DNA"/>
</dbReference>
<dbReference type="PANTHER" id="PTHR33375:SF1">
    <property type="entry name" value="CHROMOSOME-PARTITIONING PROTEIN PARB-RELATED"/>
    <property type="match status" value="1"/>
</dbReference>
<dbReference type="GO" id="GO:0005694">
    <property type="term" value="C:chromosome"/>
    <property type="evidence" value="ECO:0007669"/>
    <property type="project" value="TreeGrafter"/>
</dbReference>
<comment type="similarity">
    <text evidence="1">Belongs to the ParB family.</text>
</comment>
<feature type="region of interest" description="Disordered" evidence="5">
    <location>
        <begin position="217"/>
        <end position="245"/>
    </location>
</feature>
<dbReference type="Pfam" id="PF17762">
    <property type="entry name" value="HTH_ParB"/>
    <property type="match status" value="1"/>
</dbReference>
<protein>
    <submittedName>
        <fullName evidence="7">Chromosome partitioning protein ParB</fullName>
    </submittedName>
</protein>
<dbReference type="Pfam" id="PF02195">
    <property type="entry name" value="ParB_N"/>
    <property type="match status" value="1"/>
</dbReference>
<evidence type="ECO:0000256" key="2">
    <source>
        <dbReference type="ARBA" id="ARBA00022829"/>
    </source>
</evidence>
<dbReference type="Proteomes" id="UP000234881">
    <property type="component" value="Unassembled WGS sequence"/>
</dbReference>
<dbReference type="PANTHER" id="PTHR33375">
    <property type="entry name" value="CHROMOSOME-PARTITIONING PROTEIN PARB-RELATED"/>
    <property type="match status" value="1"/>
</dbReference>
<evidence type="ECO:0000259" key="6">
    <source>
        <dbReference type="SMART" id="SM00470"/>
    </source>
</evidence>
<dbReference type="InterPro" id="IPR041468">
    <property type="entry name" value="HTH_ParB/Spo0J"/>
</dbReference>
<dbReference type="FunFam" id="1.10.10.2830:FF:000001">
    <property type="entry name" value="Chromosome partitioning protein ParB"/>
    <property type="match status" value="1"/>
</dbReference>
<dbReference type="SUPFAM" id="SSF110849">
    <property type="entry name" value="ParB/Sulfiredoxin"/>
    <property type="match status" value="1"/>
</dbReference>
<keyword evidence="8" id="KW-1185">Reference proteome</keyword>
<dbReference type="FunFam" id="3.90.1530.30:FF:000001">
    <property type="entry name" value="Chromosome partitioning protein ParB"/>
    <property type="match status" value="1"/>
</dbReference>
<name>A0A2N5XPA5_9HYPH</name>
<dbReference type="GO" id="GO:0003677">
    <property type="term" value="F:DNA binding"/>
    <property type="evidence" value="ECO:0007669"/>
    <property type="project" value="UniProtKB-KW"/>
</dbReference>
<dbReference type="AlphaFoldDB" id="A0A2N5XPA5"/>
<dbReference type="OrthoDB" id="9802051at2"/>
<evidence type="ECO:0000313" key="7">
    <source>
        <dbReference type="EMBL" id="PLW76260.1"/>
    </source>
</evidence>
<evidence type="ECO:0000256" key="4">
    <source>
        <dbReference type="ARBA" id="ARBA00025472"/>
    </source>
</evidence>
<dbReference type="Gene3D" id="3.90.1530.30">
    <property type="match status" value="1"/>
</dbReference>
<dbReference type="Gene3D" id="1.10.10.2830">
    <property type="match status" value="1"/>
</dbReference>
<sequence>MVKKPTEGKRLGRGLAALIGDMDNEAVAIERARSQRRIPIEFLRPNPRNPRRDFIESDLDDLTKSVKEKGIMQPILCRPVEGADDSFEIIAGERRWRAAQGAGLHEVPVLIHNVNDKEALELAIIENVQRADLNSLEEALGYDQLIQEFDYTQAELADVIGKSRSHVANTMRLLKLPDSIKDYLKKGELTAGHARALITANDPEELARRIVEDGMTVRDAEKAGQEKDKEKKEPKPKKEKDADTVELERRLTDRLGWNVFIAPKKKGGELKIQYKTLEQLDAIISILEK</sequence>
<dbReference type="InterPro" id="IPR036086">
    <property type="entry name" value="ParB/Sulfiredoxin_sf"/>
</dbReference>